<evidence type="ECO:0000313" key="6">
    <source>
        <dbReference type="Proteomes" id="UP000036902"/>
    </source>
</evidence>
<dbReference type="InterPro" id="IPR050204">
    <property type="entry name" value="AraC_XylS_family_regulators"/>
</dbReference>
<dbReference type="InterPro" id="IPR032783">
    <property type="entry name" value="AraC_lig"/>
</dbReference>
<sequence>MMDALSDVFAAVRLSGGVFLDAEFTAPWCVDSKVGPEEFPDGEVPAHLIAYHYVVAGQMFVQQHGDPAVRVGAGEIVLLPRNDTHRVCSAPGLPPTPIDDRIEAPGAATPALLRLGGGGDATRIVCGYLGCEAPHNPLVATLPSVLRLEVRDSTGGAWIESAFRRAAEEFAAGGVGSAAVLGKLAELLFVEAVRRYLASLPADQTGWLAGLQDRMVGRALALLHRRVAHRWTTEELAREVGLSRSAFAERFTTVLGTPPMHYLANWRLQVAAQRLRDSPAATAQIAFEVGYESDAAFSRAFKRSFGMTPAAWRHQHRRA</sequence>
<organism evidence="5 6">
    <name type="scientific">Thauera humireducens</name>
    <dbReference type="NCBI Taxonomy" id="1134435"/>
    <lineage>
        <taxon>Bacteria</taxon>
        <taxon>Pseudomonadati</taxon>
        <taxon>Pseudomonadota</taxon>
        <taxon>Betaproteobacteria</taxon>
        <taxon>Rhodocyclales</taxon>
        <taxon>Zoogloeaceae</taxon>
        <taxon>Thauera</taxon>
    </lineage>
</organism>
<dbReference type="InterPro" id="IPR018060">
    <property type="entry name" value="HTH_AraC"/>
</dbReference>
<protein>
    <submittedName>
        <fullName evidence="5">AraC family transcriptional regulator</fullName>
    </submittedName>
</protein>
<dbReference type="PANTHER" id="PTHR46796">
    <property type="entry name" value="HTH-TYPE TRANSCRIPTIONAL ACTIVATOR RHAS-RELATED"/>
    <property type="match status" value="1"/>
</dbReference>
<dbReference type="AlphaFoldDB" id="A0A127KB03"/>
<dbReference type="GO" id="GO:0003700">
    <property type="term" value="F:DNA-binding transcription factor activity"/>
    <property type="evidence" value="ECO:0007669"/>
    <property type="project" value="InterPro"/>
</dbReference>
<keyword evidence="1" id="KW-0805">Transcription regulation</keyword>
<evidence type="ECO:0000256" key="2">
    <source>
        <dbReference type="ARBA" id="ARBA00023125"/>
    </source>
</evidence>
<keyword evidence="3" id="KW-0804">Transcription</keyword>
<dbReference type="GO" id="GO:0043565">
    <property type="term" value="F:sequence-specific DNA binding"/>
    <property type="evidence" value="ECO:0007669"/>
    <property type="project" value="InterPro"/>
</dbReference>
<keyword evidence="6" id="KW-1185">Reference proteome</keyword>
<gene>
    <name evidence="5" type="ORF">AC731_015585</name>
</gene>
<evidence type="ECO:0000313" key="5">
    <source>
        <dbReference type="EMBL" id="AMO39165.1"/>
    </source>
</evidence>
<dbReference type="KEGG" id="thu:AC731_015585"/>
<dbReference type="STRING" id="1134435.AC731_015585"/>
<dbReference type="PANTHER" id="PTHR46796:SF7">
    <property type="entry name" value="ARAC FAMILY TRANSCRIPTIONAL REGULATOR"/>
    <property type="match status" value="1"/>
</dbReference>
<evidence type="ECO:0000256" key="3">
    <source>
        <dbReference type="ARBA" id="ARBA00023163"/>
    </source>
</evidence>
<name>A0A127KB03_9RHOO</name>
<dbReference type="SUPFAM" id="SSF51182">
    <property type="entry name" value="RmlC-like cupins"/>
    <property type="match status" value="1"/>
</dbReference>
<evidence type="ECO:0000256" key="1">
    <source>
        <dbReference type="ARBA" id="ARBA00023015"/>
    </source>
</evidence>
<dbReference type="InterPro" id="IPR020449">
    <property type="entry name" value="Tscrpt_reg_AraC-type_HTH"/>
</dbReference>
<accession>A0A127KB03</accession>
<dbReference type="SMART" id="SM00342">
    <property type="entry name" value="HTH_ARAC"/>
    <property type="match status" value="1"/>
</dbReference>
<dbReference type="Proteomes" id="UP000036902">
    <property type="component" value="Chromosome"/>
</dbReference>
<reference evidence="6" key="1">
    <citation type="submission" date="2016-03" db="EMBL/GenBank/DDBJ databases">
        <authorList>
            <person name="Ma C."/>
            <person name="Zhou S."/>
            <person name="Yang G."/>
        </authorList>
    </citation>
    <scope>NUCLEOTIDE SEQUENCE [LARGE SCALE GENOMIC DNA]</scope>
    <source>
        <strain evidence="6">SgZ-1</strain>
    </source>
</reference>
<dbReference type="InterPro" id="IPR009057">
    <property type="entry name" value="Homeodomain-like_sf"/>
</dbReference>
<dbReference type="InterPro" id="IPR011051">
    <property type="entry name" value="RmlC_Cupin_sf"/>
</dbReference>
<proteinExistence type="predicted"/>
<dbReference type="Pfam" id="PF12852">
    <property type="entry name" value="Cupin_6"/>
    <property type="match status" value="1"/>
</dbReference>
<evidence type="ECO:0000259" key="4">
    <source>
        <dbReference type="PROSITE" id="PS01124"/>
    </source>
</evidence>
<dbReference type="PROSITE" id="PS01124">
    <property type="entry name" value="HTH_ARAC_FAMILY_2"/>
    <property type="match status" value="1"/>
</dbReference>
<dbReference type="SUPFAM" id="SSF46689">
    <property type="entry name" value="Homeodomain-like"/>
    <property type="match status" value="2"/>
</dbReference>
<dbReference type="Gene3D" id="1.10.10.60">
    <property type="entry name" value="Homeodomain-like"/>
    <property type="match status" value="2"/>
</dbReference>
<dbReference type="EMBL" id="CP014646">
    <property type="protein sequence ID" value="AMO39165.1"/>
    <property type="molecule type" value="Genomic_DNA"/>
</dbReference>
<keyword evidence="2" id="KW-0238">DNA-binding</keyword>
<feature type="domain" description="HTH araC/xylS-type" evidence="4">
    <location>
        <begin position="217"/>
        <end position="315"/>
    </location>
</feature>
<dbReference type="PRINTS" id="PR00032">
    <property type="entry name" value="HTHARAC"/>
</dbReference>
<dbReference type="Pfam" id="PF12833">
    <property type="entry name" value="HTH_18"/>
    <property type="match status" value="1"/>
</dbReference>